<dbReference type="EMBL" id="AP022579">
    <property type="protein sequence ID" value="BBX91359.1"/>
    <property type="molecule type" value="Genomic_DNA"/>
</dbReference>
<dbReference type="SUPFAM" id="SSF46955">
    <property type="entry name" value="Putative DNA-binding domain"/>
    <property type="match status" value="1"/>
</dbReference>
<dbReference type="InterPro" id="IPR009061">
    <property type="entry name" value="DNA-bd_dom_put_sf"/>
</dbReference>
<reference evidence="2" key="2">
    <citation type="submission" date="2020-02" db="EMBL/GenBank/DDBJ databases">
        <authorList>
            <person name="Matsumoto Y."/>
            <person name="Motooka D."/>
            <person name="Nakamura S."/>
        </authorList>
    </citation>
    <scope>NUCLEOTIDE SEQUENCE</scope>
    <source>
        <strain evidence="2">JCM 15653</strain>
    </source>
</reference>
<dbReference type="RefSeq" id="WP_097926104.1">
    <property type="nucleotide sequence ID" value="NZ_AP022579.1"/>
</dbReference>
<accession>A0AAX3A243</accession>
<name>A0AAX3A243_9MYCO</name>
<proteinExistence type="predicted"/>
<evidence type="ECO:0000313" key="2">
    <source>
        <dbReference type="EMBL" id="BBX91359.1"/>
    </source>
</evidence>
<evidence type="ECO:0000313" key="3">
    <source>
        <dbReference type="EMBL" id="UNC01471.1"/>
    </source>
</evidence>
<evidence type="ECO:0000313" key="5">
    <source>
        <dbReference type="Proteomes" id="UP001162885"/>
    </source>
</evidence>
<keyword evidence="4" id="KW-1185">Reference proteome</keyword>
<dbReference type="InterPro" id="IPR010093">
    <property type="entry name" value="SinI_DNA-bd"/>
</dbReference>
<sequence length="75" mass="8685">MAIVPKRERERQSEHALITINEAAAFLRVHHRTIRKYIADGDLPAYHLGAKAVRLRRSDVEDLLTRVPVGWTDQR</sequence>
<reference evidence="2 4" key="1">
    <citation type="journal article" date="2019" name="Emerg. Microbes Infect.">
        <title>Comprehensive subspecies identification of 175 nontuberculous mycobacteria species based on 7547 genomic profiles.</title>
        <authorList>
            <person name="Matsumoto Y."/>
            <person name="Kinjo T."/>
            <person name="Motooka D."/>
            <person name="Nabeya D."/>
            <person name="Jung N."/>
            <person name="Uechi K."/>
            <person name="Horii T."/>
            <person name="Iida T."/>
            <person name="Fujita J."/>
            <person name="Nakamura S."/>
        </authorList>
    </citation>
    <scope>NUCLEOTIDE SEQUENCE [LARGE SCALE GENOMIC DNA]</scope>
    <source>
        <strain evidence="2 4">JCM 15653</strain>
    </source>
</reference>
<dbReference type="GO" id="GO:0003677">
    <property type="term" value="F:DNA binding"/>
    <property type="evidence" value="ECO:0007669"/>
    <property type="project" value="InterPro"/>
</dbReference>
<reference evidence="3 5" key="3">
    <citation type="journal article" date="2022" name="BMC Genomics">
        <title>Comparative genome analysis of mycobacteria focusing on tRNA and non-coding RNA.</title>
        <authorList>
            <person name="Behra P.R.K."/>
            <person name="Pettersson B.M.F."/>
            <person name="Ramesh M."/>
            <person name="Das S."/>
            <person name="Dasgupta S."/>
            <person name="Kirsebom L.A."/>
        </authorList>
    </citation>
    <scope>NUCLEOTIDE SEQUENCE [LARGE SCALE GENOMIC DNA]</scope>
    <source>
        <strain evidence="3 5">DSM 44677</strain>
    </source>
</reference>
<dbReference type="InterPro" id="IPR041657">
    <property type="entry name" value="HTH_17"/>
</dbReference>
<feature type="domain" description="Helix-turn-helix" evidence="1">
    <location>
        <begin position="18"/>
        <end position="66"/>
    </location>
</feature>
<dbReference type="Proteomes" id="UP000466683">
    <property type="component" value="Chromosome"/>
</dbReference>
<evidence type="ECO:0000259" key="1">
    <source>
        <dbReference type="Pfam" id="PF12728"/>
    </source>
</evidence>
<organism evidence="3 5">
    <name type="scientific">Mycolicibacterium boenickei</name>
    <dbReference type="NCBI Taxonomy" id="146017"/>
    <lineage>
        <taxon>Bacteria</taxon>
        <taxon>Bacillati</taxon>
        <taxon>Actinomycetota</taxon>
        <taxon>Actinomycetes</taxon>
        <taxon>Mycobacteriales</taxon>
        <taxon>Mycobacteriaceae</taxon>
        <taxon>Mycolicibacterium</taxon>
    </lineage>
</organism>
<gene>
    <name evidence="3" type="ORF">H5U98_08875</name>
    <name evidence="2" type="ORF">MBOE_30080</name>
</gene>
<dbReference type="Pfam" id="PF12728">
    <property type="entry name" value="HTH_17"/>
    <property type="match status" value="1"/>
</dbReference>
<dbReference type="AlphaFoldDB" id="A0AAX3A243"/>
<protein>
    <submittedName>
        <fullName evidence="3">Helix-turn-helix domain-containing protein</fullName>
    </submittedName>
</protein>
<evidence type="ECO:0000313" key="4">
    <source>
        <dbReference type="Proteomes" id="UP000466683"/>
    </source>
</evidence>
<dbReference type="Proteomes" id="UP001162885">
    <property type="component" value="Chromosome"/>
</dbReference>
<dbReference type="EMBL" id="CP060016">
    <property type="protein sequence ID" value="UNC01471.1"/>
    <property type="molecule type" value="Genomic_DNA"/>
</dbReference>
<dbReference type="NCBIfam" id="TIGR01764">
    <property type="entry name" value="excise"/>
    <property type="match status" value="1"/>
</dbReference>